<accession>A0A7R9YSE6</accession>
<keyword evidence="5" id="KW-0687">Ribonucleoprotein</keyword>
<dbReference type="PANTHER" id="PTHR21368">
    <property type="entry name" value="50S RIBOSOMAL PROTEIN L9"/>
    <property type="match status" value="1"/>
</dbReference>
<dbReference type="GO" id="GO:1990904">
    <property type="term" value="C:ribonucleoprotein complex"/>
    <property type="evidence" value="ECO:0007669"/>
    <property type="project" value="UniProtKB-KW"/>
</dbReference>
<dbReference type="InterPro" id="IPR020594">
    <property type="entry name" value="Ribosomal_bL9_bac/chp"/>
</dbReference>
<dbReference type="InterPro" id="IPR020069">
    <property type="entry name" value="Ribosomal_bL9_C"/>
</dbReference>
<evidence type="ECO:0000256" key="7">
    <source>
        <dbReference type="ARBA" id="ARBA00035193"/>
    </source>
</evidence>
<evidence type="ECO:0000259" key="10">
    <source>
        <dbReference type="Pfam" id="PF03948"/>
    </source>
</evidence>
<name>A0A7R9YSE6_9CHLO</name>
<dbReference type="NCBIfam" id="TIGR00158">
    <property type="entry name" value="L9"/>
    <property type="match status" value="1"/>
</dbReference>
<dbReference type="GO" id="GO:0005840">
    <property type="term" value="C:ribosome"/>
    <property type="evidence" value="ECO:0007669"/>
    <property type="project" value="UniProtKB-KW"/>
</dbReference>
<dbReference type="InterPro" id="IPR000244">
    <property type="entry name" value="Ribosomal_bL9"/>
</dbReference>
<feature type="domain" description="Large ribosomal subunit protein bL9 C-terminal" evidence="10">
    <location>
        <begin position="106"/>
        <end position="189"/>
    </location>
</feature>
<dbReference type="GO" id="GO:0019843">
    <property type="term" value="F:rRNA binding"/>
    <property type="evidence" value="ECO:0007669"/>
    <property type="project" value="UniProtKB-KW"/>
</dbReference>
<evidence type="ECO:0000256" key="1">
    <source>
        <dbReference type="ARBA" id="ARBA00010605"/>
    </source>
</evidence>
<reference evidence="11" key="1">
    <citation type="submission" date="2021-01" db="EMBL/GenBank/DDBJ databases">
        <authorList>
            <person name="Corre E."/>
            <person name="Pelletier E."/>
            <person name="Niang G."/>
            <person name="Scheremetjew M."/>
            <person name="Finn R."/>
            <person name="Kale V."/>
            <person name="Holt S."/>
            <person name="Cochrane G."/>
            <person name="Meng A."/>
            <person name="Brown T."/>
            <person name="Cohen L."/>
        </authorList>
    </citation>
    <scope>NUCLEOTIDE SEQUENCE</scope>
    <source>
        <strain evidence="11">CCMP219</strain>
    </source>
</reference>
<feature type="domain" description="Ribosomal protein L9" evidence="9">
    <location>
        <begin position="45"/>
        <end position="88"/>
    </location>
</feature>
<dbReference type="HAMAP" id="MF_00503">
    <property type="entry name" value="Ribosomal_bL9"/>
    <property type="match status" value="1"/>
</dbReference>
<evidence type="ECO:0000256" key="4">
    <source>
        <dbReference type="ARBA" id="ARBA00022980"/>
    </source>
</evidence>
<keyword evidence="4" id="KW-0689">Ribosomal protein</keyword>
<evidence type="ECO:0000259" key="9">
    <source>
        <dbReference type="Pfam" id="PF01281"/>
    </source>
</evidence>
<keyword evidence="2" id="KW-0699">rRNA-binding</keyword>
<dbReference type="Gene3D" id="3.10.430.100">
    <property type="entry name" value="Ribosomal protein L9, C-terminal domain"/>
    <property type="match status" value="1"/>
</dbReference>
<comment type="similarity">
    <text evidence="1">Belongs to the bacterial ribosomal protein bL9 family.</text>
</comment>
<dbReference type="SUPFAM" id="SSF55658">
    <property type="entry name" value="L9 N-domain-like"/>
    <property type="match status" value="1"/>
</dbReference>
<dbReference type="Pfam" id="PF03948">
    <property type="entry name" value="Ribosomal_L9_C"/>
    <property type="match status" value="1"/>
</dbReference>
<evidence type="ECO:0000313" key="11">
    <source>
        <dbReference type="EMBL" id="CAD8283404.1"/>
    </source>
</evidence>
<gene>
    <name evidence="11" type="ORF">CEUR00632_LOCUS3439</name>
</gene>
<organism evidence="11">
    <name type="scientific">Chlamydomonas euryale</name>
    <dbReference type="NCBI Taxonomy" id="1486919"/>
    <lineage>
        <taxon>Eukaryota</taxon>
        <taxon>Viridiplantae</taxon>
        <taxon>Chlorophyta</taxon>
        <taxon>core chlorophytes</taxon>
        <taxon>Chlorophyceae</taxon>
        <taxon>CS clade</taxon>
        <taxon>Chlamydomonadales</taxon>
        <taxon>Chlamydomonadaceae</taxon>
        <taxon>Chlamydomonas</taxon>
    </lineage>
</organism>
<dbReference type="InterPro" id="IPR036935">
    <property type="entry name" value="Ribosomal_bL9_N_sf"/>
</dbReference>
<evidence type="ECO:0000256" key="8">
    <source>
        <dbReference type="ARBA" id="ARBA00035427"/>
    </source>
</evidence>
<dbReference type="GO" id="GO:0003735">
    <property type="term" value="F:structural constituent of ribosome"/>
    <property type="evidence" value="ECO:0007669"/>
    <property type="project" value="InterPro"/>
</dbReference>
<dbReference type="InterPro" id="IPR036791">
    <property type="entry name" value="Ribosomal_bL9_C_sf"/>
</dbReference>
<keyword evidence="3" id="KW-0694">RNA-binding</keyword>
<protein>
    <recommendedName>
        <fullName evidence="7">Large ribosomal subunit protein bL9c</fullName>
    </recommendedName>
    <alternativeName>
        <fullName evidence="8">50S ribosomal protein L9, chloroplastic</fullName>
    </alternativeName>
    <alternativeName>
        <fullName evidence="6">CL9</fullName>
    </alternativeName>
</protein>
<dbReference type="SUPFAM" id="SSF55653">
    <property type="entry name" value="Ribosomal protein L9 C-domain"/>
    <property type="match status" value="1"/>
</dbReference>
<evidence type="ECO:0000256" key="2">
    <source>
        <dbReference type="ARBA" id="ARBA00022730"/>
    </source>
</evidence>
<evidence type="ECO:0000256" key="3">
    <source>
        <dbReference type="ARBA" id="ARBA00022884"/>
    </source>
</evidence>
<dbReference type="EMBL" id="HBEC01007587">
    <property type="protein sequence ID" value="CAD8283404.1"/>
    <property type="molecule type" value="Transcribed_RNA"/>
</dbReference>
<proteinExistence type="inferred from homology"/>
<sequence>MSSSVLRGSSLRMAPFTARPAKASGASRARVVTVEANKRVSKRTKVILTKTHEGIGEEGEIRNVPLGYWRNFLKPSGVAKIADDSILEAIRKKKEDEIRAKLELKAQAKAFSQALSTIGKFSIKKKVGDKDQIFGSVSVKDVADAIYQQTGKQIQEADIKIPDIKSVGTYECTAKLHKDVTATFSVVIVKDKSLTIKGKK</sequence>
<dbReference type="GO" id="GO:0006412">
    <property type="term" value="P:translation"/>
    <property type="evidence" value="ECO:0007669"/>
    <property type="project" value="InterPro"/>
</dbReference>
<dbReference type="InterPro" id="IPR020070">
    <property type="entry name" value="Ribosomal_bL9_N"/>
</dbReference>
<dbReference type="AlphaFoldDB" id="A0A7R9YSE6"/>
<evidence type="ECO:0000256" key="6">
    <source>
        <dbReference type="ARBA" id="ARBA00031047"/>
    </source>
</evidence>
<dbReference type="InterPro" id="IPR009027">
    <property type="entry name" value="Ribosomal_bL9/RNase_H1_N"/>
</dbReference>
<dbReference type="Pfam" id="PF01281">
    <property type="entry name" value="Ribosomal_L9_N"/>
    <property type="match status" value="1"/>
</dbReference>
<dbReference type="Gene3D" id="3.40.5.10">
    <property type="entry name" value="Ribosomal protein L9, N-terminal domain"/>
    <property type="match status" value="1"/>
</dbReference>
<evidence type="ECO:0000256" key="5">
    <source>
        <dbReference type="ARBA" id="ARBA00023274"/>
    </source>
</evidence>